<keyword evidence="1" id="KW-1133">Transmembrane helix</keyword>
<gene>
    <name evidence="2" type="ORF">NTEN_LOCUS18256</name>
    <name evidence="3" type="ORF">NTEN_LOCUS18260</name>
</gene>
<dbReference type="Proteomes" id="UP000479000">
    <property type="component" value="Unassembled WGS sequence"/>
</dbReference>
<accession>A0A6H5HAV5</accession>
<proteinExistence type="predicted"/>
<evidence type="ECO:0000256" key="1">
    <source>
        <dbReference type="SAM" id="Phobius"/>
    </source>
</evidence>
<dbReference type="EMBL" id="CADCXU010026942">
    <property type="protein sequence ID" value="CAB0013670.1"/>
    <property type="molecule type" value="Genomic_DNA"/>
</dbReference>
<sequence length="112" mass="12625">SGSVSQTWSKIVEKQSSSRHIILKKPNQQTGITLFVFLIPTICLVLFLSTDIMEIVTVPIGIVMPSVDFCPSNELPIRSCLKINDFTCRYVEILQSKYPLLPTLDRLAKKTK</sequence>
<evidence type="ECO:0000313" key="3">
    <source>
        <dbReference type="EMBL" id="CAB0013670.1"/>
    </source>
</evidence>
<feature type="non-terminal residue" evidence="3">
    <location>
        <position position="112"/>
    </location>
</feature>
<reference evidence="3 4" key="1">
    <citation type="submission" date="2020-02" db="EMBL/GenBank/DDBJ databases">
        <authorList>
            <person name="Ferguson B K."/>
        </authorList>
    </citation>
    <scope>NUCLEOTIDE SEQUENCE [LARGE SCALE GENOMIC DNA]</scope>
</reference>
<evidence type="ECO:0000313" key="4">
    <source>
        <dbReference type="Proteomes" id="UP000479000"/>
    </source>
</evidence>
<organism evidence="3 4">
    <name type="scientific">Nesidiocoris tenuis</name>
    <dbReference type="NCBI Taxonomy" id="355587"/>
    <lineage>
        <taxon>Eukaryota</taxon>
        <taxon>Metazoa</taxon>
        <taxon>Ecdysozoa</taxon>
        <taxon>Arthropoda</taxon>
        <taxon>Hexapoda</taxon>
        <taxon>Insecta</taxon>
        <taxon>Pterygota</taxon>
        <taxon>Neoptera</taxon>
        <taxon>Paraneoptera</taxon>
        <taxon>Hemiptera</taxon>
        <taxon>Heteroptera</taxon>
        <taxon>Panheteroptera</taxon>
        <taxon>Cimicomorpha</taxon>
        <taxon>Miridae</taxon>
        <taxon>Dicyphina</taxon>
        <taxon>Nesidiocoris</taxon>
    </lineage>
</organism>
<name>A0A6H5HAV5_9HEMI</name>
<keyword evidence="1" id="KW-0472">Membrane</keyword>
<feature type="non-terminal residue" evidence="3">
    <location>
        <position position="1"/>
    </location>
</feature>
<evidence type="ECO:0000313" key="2">
    <source>
        <dbReference type="EMBL" id="CAB0013666.1"/>
    </source>
</evidence>
<dbReference type="AlphaFoldDB" id="A0A6H5HAV5"/>
<protein>
    <submittedName>
        <fullName evidence="3">Uncharacterized protein</fullName>
    </submittedName>
</protein>
<keyword evidence="4" id="KW-1185">Reference proteome</keyword>
<keyword evidence="1" id="KW-0812">Transmembrane</keyword>
<feature type="transmembrane region" description="Helical" evidence="1">
    <location>
        <begin position="31"/>
        <end position="49"/>
    </location>
</feature>
<dbReference type="EMBL" id="CADCXU010026940">
    <property type="protein sequence ID" value="CAB0013666.1"/>
    <property type="molecule type" value="Genomic_DNA"/>
</dbReference>